<dbReference type="EMBL" id="BONI01000034">
    <property type="protein sequence ID" value="GIG07389.1"/>
    <property type="molecule type" value="Genomic_DNA"/>
</dbReference>
<dbReference type="InterPro" id="IPR019967">
    <property type="entry name" value="F420-dep_enz_PPOX_Rv0121"/>
</dbReference>
<dbReference type="GO" id="GO:0070967">
    <property type="term" value="F:coenzyme F420 binding"/>
    <property type="evidence" value="ECO:0007669"/>
    <property type="project" value="TreeGrafter"/>
</dbReference>
<evidence type="ECO:0000259" key="2">
    <source>
        <dbReference type="Pfam" id="PF01243"/>
    </source>
</evidence>
<dbReference type="RefSeq" id="WP_239167508.1">
    <property type="nucleotide sequence ID" value="NZ_BAAALC010000012.1"/>
</dbReference>
<dbReference type="InterPro" id="IPR052019">
    <property type="entry name" value="F420H2_bilvrd_red/Heme_oxyg"/>
</dbReference>
<dbReference type="Proteomes" id="UP000630887">
    <property type="component" value="Unassembled WGS sequence"/>
</dbReference>
<dbReference type="NCBIfam" id="TIGR03668">
    <property type="entry name" value="Rv0121_F420"/>
    <property type="match status" value="1"/>
</dbReference>
<evidence type="ECO:0000313" key="4">
    <source>
        <dbReference type="Proteomes" id="UP000630887"/>
    </source>
</evidence>
<evidence type="ECO:0000313" key="3">
    <source>
        <dbReference type="EMBL" id="GIG07389.1"/>
    </source>
</evidence>
<dbReference type="AlphaFoldDB" id="A0A8J3L1M1"/>
<dbReference type="Pfam" id="PF01243">
    <property type="entry name" value="PNPOx_N"/>
    <property type="match status" value="1"/>
</dbReference>
<keyword evidence="1" id="KW-0560">Oxidoreductase</keyword>
<accession>A0A8J3L1M1</accession>
<reference evidence="3 4" key="1">
    <citation type="submission" date="2021-01" db="EMBL/GenBank/DDBJ databases">
        <title>Whole genome shotgun sequence of Catellatospora coxensis NBRC 107359.</title>
        <authorList>
            <person name="Komaki H."/>
            <person name="Tamura T."/>
        </authorList>
    </citation>
    <scope>NUCLEOTIDE SEQUENCE [LARGE SCALE GENOMIC DNA]</scope>
    <source>
        <strain evidence="3 4">NBRC 107359</strain>
    </source>
</reference>
<organism evidence="3 4">
    <name type="scientific">Catellatospora coxensis</name>
    <dbReference type="NCBI Taxonomy" id="310354"/>
    <lineage>
        <taxon>Bacteria</taxon>
        <taxon>Bacillati</taxon>
        <taxon>Actinomycetota</taxon>
        <taxon>Actinomycetes</taxon>
        <taxon>Micromonosporales</taxon>
        <taxon>Micromonosporaceae</taxon>
        <taxon>Catellatospora</taxon>
    </lineage>
</organism>
<dbReference type="InterPro" id="IPR012349">
    <property type="entry name" value="Split_barrel_FMN-bd"/>
</dbReference>
<dbReference type="InterPro" id="IPR011576">
    <property type="entry name" value="Pyridox_Oxase_N"/>
</dbReference>
<dbReference type="GO" id="GO:0005829">
    <property type="term" value="C:cytosol"/>
    <property type="evidence" value="ECO:0007669"/>
    <property type="project" value="TreeGrafter"/>
</dbReference>
<sequence length="141" mass="15253">MSAARERFATARVARLATVGPSGAPHLVPVVFALAGDTVYSAVDRKPKRTPALRRLANIAADPRVCLLADHYDDDWSALWWVRADGAARLLTLDDAEAKVALTLLTERYPQYAAQPPPGPVIAVDVVHWTGWCASGEGRQP</sequence>
<proteinExistence type="predicted"/>
<evidence type="ECO:0000256" key="1">
    <source>
        <dbReference type="ARBA" id="ARBA00023002"/>
    </source>
</evidence>
<gene>
    <name evidence="3" type="ORF">Cco03nite_40890</name>
</gene>
<dbReference type="PANTHER" id="PTHR35176">
    <property type="entry name" value="HEME OXYGENASE HI_0854-RELATED"/>
    <property type="match status" value="1"/>
</dbReference>
<keyword evidence="4" id="KW-1185">Reference proteome</keyword>
<comment type="caution">
    <text evidence="3">The sequence shown here is derived from an EMBL/GenBank/DDBJ whole genome shotgun (WGS) entry which is preliminary data.</text>
</comment>
<dbReference type="SUPFAM" id="SSF50475">
    <property type="entry name" value="FMN-binding split barrel"/>
    <property type="match status" value="1"/>
</dbReference>
<dbReference type="PANTHER" id="PTHR35176:SF2">
    <property type="entry name" value="F420H(2)-DEPENDENT REDUCTASE RV1155"/>
    <property type="match status" value="1"/>
</dbReference>
<protein>
    <submittedName>
        <fullName evidence="3">PPOX class F420-dependent oxidoreductase</fullName>
    </submittedName>
</protein>
<dbReference type="GO" id="GO:0016627">
    <property type="term" value="F:oxidoreductase activity, acting on the CH-CH group of donors"/>
    <property type="evidence" value="ECO:0007669"/>
    <property type="project" value="TreeGrafter"/>
</dbReference>
<feature type="domain" description="Pyridoxamine 5'-phosphate oxidase N-terminal" evidence="2">
    <location>
        <begin position="3"/>
        <end position="133"/>
    </location>
</feature>
<dbReference type="Gene3D" id="2.30.110.10">
    <property type="entry name" value="Electron Transport, Fmn-binding Protein, Chain A"/>
    <property type="match status" value="1"/>
</dbReference>
<name>A0A8J3L1M1_9ACTN</name>